<organism evidence="1 2">
    <name type="scientific">Clostridium uliginosum</name>
    <dbReference type="NCBI Taxonomy" id="119641"/>
    <lineage>
        <taxon>Bacteria</taxon>
        <taxon>Bacillati</taxon>
        <taxon>Bacillota</taxon>
        <taxon>Clostridia</taxon>
        <taxon>Eubacteriales</taxon>
        <taxon>Clostridiaceae</taxon>
        <taxon>Clostridium</taxon>
    </lineage>
</organism>
<dbReference type="PROSITE" id="PS51257">
    <property type="entry name" value="PROKAR_LIPOPROTEIN"/>
    <property type="match status" value="1"/>
</dbReference>
<evidence type="ECO:0000313" key="1">
    <source>
        <dbReference type="EMBL" id="SFC38235.1"/>
    </source>
</evidence>
<name>A0A1I1IPT2_9CLOT</name>
<keyword evidence="2" id="KW-1185">Reference proteome</keyword>
<protein>
    <recommendedName>
        <fullName evidence="3">Lipoprotein</fullName>
    </recommendedName>
</protein>
<dbReference type="EMBL" id="FOMG01000003">
    <property type="protein sequence ID" value="SFC38235.1"/>
    <property type="molecule type" value="Genomic_DNA"/>
</dbReference>
<dbReference type="OrthoDB" id="1902095at2"/>
<accession>A0A1I1IPT2</accession>
<sequence>MKRYILLASIATVVLVISGCTNNKNSNEAINNKSLGFTETTTTQENSDLKNANIEEAKELEASFQENSDLKKPNIEEARDFEVSLRNGSVIMVSRPNSKELEVYNIAKLDEFIDSFNNGKEGYVRVIKGTIENDGKLLVNKLEEYESDGKVIKDLVYDSYSDKNKFIPGRPRYLPKMVKTCSDNAIRYAILESKDTPDNMGATVISFDKSSIKN</sequence>
<reference evidence="1 2" key="1">
    <citation type="submission" date="2016-10" db="EMBL/GenBank/DDBJ databases">
        <authorList>
            <person name="de Groot N.N."/>
        </authorList>
    </citation>
    <scope>NUCLEOTIDE SEQUENCE [LARGE SCALE GENOMIC DNA]</scope>
    <source>
        <strain evidence="1 2">DSM 12992</strain>
    </source>
</reference>
<gene>
    <name evidence="1" type="ORF">SAMN05421842_10334</name>
</gene>
<dbReference type="Proteomes" id="UP000199263">
    <property type="component" value="Unassembled WGS sequence"/>
</dbReference>
<dbReference type="RefSeq" id="WP_090088653.1">
    <property type="nucleotide sequence ID" value="NZ_FOMG01000003.1"/>
</dbReference>
<evidence type="ECO:0008006" key="3">
    <source>
        <dbReference type="Google" id="ProtNLM"/>
    </source>
</evidence>
<proteinExistence type="predicted"/>
<evidence type="ECO:0000313" key="2">
    <source>
        <dbReference type="Proteomes" id="UP000199263"/>
    </source>
</evidence>
<dbReference type="AlphaFoldDB" id="A0A1I1IPT2"/>